<feature type="region of interest" description="Disordered" evidence="2">
    <location>
        <begin position="84"/>
        <end position="224"/>
    </location>
</feature>
<dbReference type="EMBL" id="JANBTW010000028">
    <property type="protein sequence ID" value="KAJ2677768.1"/>
    <property type="molecule type" value="Genomic_DNA"/>
</dbReference>
<name>A0A9W8G836_9FUNG</name>
<evidence type="ECO:0000256" key="1">
    <source>
        <dbReference type="PROSITE-ProRule" id="PRU00176"/>
    </source>
</evidence>
<dbReference type="PANTHER" id="PTHR23147">
    <property type="entry name" value="SERINE/ARGININE RICH SPLICING FACTOR"/>
    <property type="match status" value="1"/>
</dbReference>
<feature type="compositionally biased region" description="Basic residues" evidence="2">
    <location>
        <begin position="94"/>
        <end position="106"/>
    </location>
</feature>
<dbReference type="Gene3D" id="3.30.70.330">
    <property type="match status" value="1"/>
</dbReference>
<evidence type="ECO:0000313" key="5">
    <source>
        <dbReference type="Proteomes" id="UP001151518"/>
    </source>
</evidence>
<dbReference type="GO" id="GO:0003723">
    <property type="term" value="F:RNA binding"/>
    <property type="evidence" value="ECO:0007669"/>
    <property type="project" value="UniProtKB-UniRule"/>
</dbReference>
<evidence type="ECO:0000313" key="4">
    <source>
        <dbReference type="EMBL" id="KAJ2677768.1"/>
    </source>
</evidence>
<dbReference type="SUPFAM" id="SSF54928">
    <property type="entry name" value="RNA-binding domain, RBD"/>
    <property type="match status" value="1"/>
</dbReference>
<dbReference type="InterPro" id="IPR050907">
    <property type="entry name" value="SRSF"/>
</dbReference>
<dbReference type="InterPro" id="IPR012677">
    <property type="entry name" value="Nucleotide-bd_a/b_plait_sf"/>
</dbReference>
<dbReference type="Pfam" id="PF00076">
    <property type="entry name" value="RRM_1"/>
    <property type="match status" value="1"/>
</dbReference>
<evidence type="ECO:0000259" key="3">
    <source>
        <dbReference type="PROSITE" id="PS50102"/>
    </source>
</evidence>
<evidence type="ECO:0000256" key="2">
    <source>
        <dbReference type="SAM" id="MobiDB-lite"/>
    </source>
</evidence>
<feature type="domain" description="RRM" evidence="3">
    <location>
        <begin position="4"/>
        <end position="80"/>
    </location>
</feature>
<protein>
    <recommendedName>
        <fullName evidence="3">RRM domain-containing protein</fullName>
    </recommendedName>
</protein>
<gene>
    <name evidence="4" type="ORF">GGI25_002866</name>
</gene>
<keyword evidence="1" id="KW-0694">RNA-binding</keyword>
<dbReference type="InterPro" id="IPR035979">
    <property type="entry name" value="RBD_domain_sf"/>
</dbReference>
<reference evidence="4" key="1">
    <citation type="submission" date="2022-07" db="EMBL/GenBank/DDBJ databases">
        <title>Phylogenomic reconstructions and comparative analyses of Kickxellomycotina fungi.</title>
        <authorList>
            <person name="Reynolds N.K."/>
            <person name="Stajich J.E."/>
            <person name="Barry K."/>
            <person name="Grigoriev I.V."/>
            <person name="Crous P."/>
            <person name="Smith M.E."/>
        </authorList>
    </citation>
    <scope>NUCLEOTIDE SEQUENCE</scope>
    <source>
        <strain evidence="4">NRRL 3115</strain>
    </source>
</reference>
<feature type="compositionally biased region" description="Basic and acidic residues" evidence="2">
    <location>
        <begin position="119"/>
        <end position="137"/>
    </location>
</feature>
<comment type="caution">
    <text evidence="4">The sequence shown here is derived from an EMBL/GenBank/DDBJ whole genome shotgun (WGS) entry which is preliminary data.</text>
</comment>
<dbReference type="Proteomes" id="UP001151518">
    <property type="component" value="Unassembled WGS sequence"/>
</dbReference>
<accession>A0A9W8G836</accession>
<dbReference type="AlphaFoldDB" id="A0A9W8G836"/>
<organism evidence="4 5">
    <name type="scientific">Coemansia spiralis</name>
    <dbReference type="NCBI Taxonomy" id="417178"/>
    <lineage>
        <taxon>Eukaryota</taxon>
        <taxon>Fungi</taxon>
        <taxon>Fungi incertae sedis</taxon>
        <taxon>Zoopagomycota</taxon>
        <taxon>Kickxellomycotina</taxon>
        <taxon>Kickxellomycetes</taxon>
        <taxon>Kickxellales</taxon>
        <taxon>Kickxellaceae</taxon>
        <taxon>Coemansia</taxon>
    </lineage>
</organism>
<proteinExistence type="predicted"/>
<dbReference type="SMART" id="SM00360">
    <property type="entry name" value="RRM"/>
    <property type="match status" value="1"/>
</dbReference>
<dbReference type="InterPro" id="IPR000504">
    <property type="entry name" value="RRM_dom"/>
</dbReference>
<sequence length="224" mass="26371">MGKRILYVTGFSRDTRARDLAHAFERYGRLVRCDIPGARRDSKPFAFVEYEDSRDADDAYDRMHDQYIGDHRISVQWAKRPPARSWRFDGDSRHRSRSPRRHSPRRRSPERGARRRRSSSRDHRDRRDYRRDSRSPDVRSGSVGRRHRSGERRDRSPDARSISAERRDRSLSPRYRREGSEEADRIHAEPDGSSNAMNVDLDAPTPEKADDAHHDDSFSNDEQE</sequence>
<feature type="compositionally biased region" description="Basic and acidic residues" evidence="2">
    <location>
        <begin position="205"/>
        <end position="217"/>
    </location>
</feature>
<dbReference type="PROSITE" id="PS50102">
    <property type="entry name" value="RRM"/>
    <property type="match status" value="1"/>
</dbReference>
<feature type="compositionally biased region" description="Basic and acidic residues" evidence="2">
    <location>
        <begin position="151"/>
        <end position="190"/>
    </location>
</feature>
<dbReference type="OrthoDB" id="5970at2759"/>